<protein>
    <submittedName>
        <fullName evidence="1">DUF6628 family protein</fullName>
    </submittedName>
</protein>
<dbReference type="InterPro" id="IPR046736">
    <property type="entry name" value="DUF6628"/>
</dbReference>
<evidence type="ECO:0000313" key="2">
    <source>
        <dbReference type="Proteomes" id="UP001379235"/>
    </source>
</evidence>
<keyword evidence="2" id="KW-1185">Reference proteome</keyword>
<proteinExistence type="predicted"/>
<organism evidence="1 2">
    <name type="scientific">Novosphingobium aquae</name>
    <dbReference type="NCBI Taxonomy" id="3133435"/>
    <lineage>
        <taxon>Bacteria</taxon>
        <taxon>Pseudomonadati</taxon>
        <taxon>Pseudomonadota</taxon>
        <taxon>Alphaproteobacteria</taxon>
        <taxon>Sphingomonadales</taxon>
        <taxon>Sphingomonadaceae</taxon>
        <taxon>Novosphingobium</taxon>
    </lineage>
</organism>
<dbReference type="Pfam" id="PF20333">
    <property type="entry name" value="DUF6628"/>
    <property type="match status" value="1"/>
</dbReference>
<evidence type="ECO:0000313" key="1">
    <source>
        <dbReference type="EMBL" id="MEJ6010878.1"/>
    </source>
</evidence>
<reference evidence="1 2" key="1">
    <citation type="submission" date="2024-03" db="EMBL/GenBank/DDBJ databases">
        <authorList>
            <person name="Jo J.-H."/>
        </authorList>
    </citation>
    <scope>NUCLEOTIDE SEQUENCE [LARGE SCALE GENOMIC DNA]</scope>
    <source>
        <strain evidence="1 2">AS3R-12</strain>
    </source>
</reference>
<dbReference type="Proteomes" id="UP001379235">
    <property type="component" value="Unassembled WGS sequence"/>
</dbReference>
<comment type="caution">
    <text evidence="1">The sequence shown here is derived from an EMBL/GenBank/DDBJ whole genome shotgun (WGS) entry which is preliminary data.</text>
</comment>
<dbReference type="RefSeq" id="WP_339967710.1">
    <property type="nucleotide sequence ID" value="NZ_JBBHJY010000006.1"/>
</dbReference>
<accession>A0ABU8SA85</accession>
<sequence>MSDHPRCQLPLPLPEEEDLRLVLRIVRRMAAHGLRDAQAALLAVEGFGQGFRRPLVLLRAFVAELAQCSHRRITMAPSCALRMTMDEARLIGVLATASHNPDCARAHLRMLADRHDVCHPLSAALAIAAALGDLGRPLPRLRATCAPD</sequence>
<name>A0ABU8SA85_9SPHN</name>
<dbReference type="EMBL" id="JBBHJY010000006">
    <property type="protein sequence ID" value="MEJ6010878.1"/>
    <property type="molecule type" value="Genomic_DNA"/>
</dbReference>
<gene>
    <name evidence="1" type="ORF">WG900_13230</name>
</gene>